<gene>
    <name evidence="1" type="ORF">O9Z63_20365</name>
</gene>
<dbReference type="EMBL" id="CP115397">
    <property type="protein sequence ID" value="WBO86839.1"/>
    <property type="molecule type" value="Genomic_DNA"/>
</dbReference>
<evidence type="ECO:0000313" key="2">
    <source>
        <dbReference type="Proteomes" id="UP001211872"/>
    </source>
</evidence>
<dbReference type="RefSeq" id="WP_270129539.1">
    <property type="nucleotide sequence ID" value="NZ_CP115397.1"/>
</dbReference>
<organism evidence="1 2">
    <name type="scientific">Hymenobacter yonginensis</name>
    <dbReference type="NCBI Taxonomy" id="748197"/>
    <lineage>
        <taxon>Bacteria</taxon>
        <taxon>Pseudomonadati</taxon>
        <taxon>Bacteroidota</taxon>
        <taxon>Cytophagia</taxon>
        <taxon>Cytophagales</taxon>
        <taxon>Hymenobacteraceae</taxon>
        <taxon>Hymenobacter</taxon>
    </lineage>
</organism>
<keyword evidence="1" id="KW-0614">Plasmid</keyword>
<reference evidence="1 2" key="1">
    <citation type="journal article" date="2011" name="Int. J. Syst. Evol. Microbiol.">
        <title>Hymenobacter yonginensis sp. nov., isolated from a mesotrophic artificial lake.</title>
        <authorList>
            <person name="Joung Y."/>
            <person name="Cho S.H."/>
            <person name="Kim H."/>
            <person name="Kim S.B."/>
            <person name="Joh K."/>
        </authorList>
    </citation>
    <scope>NUCLEOTIDE SEQUENCE [LARGE SCALE GENOMIC DNA]</scope>
    <source>
        <strain evidence="1 2">KCTC 22745</strain>
    </source>
</reference>
<dbReference type="Proteomes" id="UP001211872">
    <property type="component" value="Plasmid unnamed2"/>
</dbReference>
<sequence>MLEDTKYETSTTDFIRDAIARHHAFYQTKRGTVFPNKMLAELSEMELIPSMSRSEE</sequence>
<geneLocation type="plasmid" evidence="1 2">
    <name>unnamed2</name>
</geneLocation>
<proteinExistence type="predicted"/>
<name>A0ABY7PWG3_9BACT</name>
<evidence type="ECO:0000313" key="1">
    <source>
        <dbReference type="EMBL" id="WBO86839.1"/>
    </source>
</evidence>
<protein>
    <submittedName>
        <fullName evidence="1">Uncharacterized protein</fullName>
    </submittedName>
</protein>
<accession>A0ABY7PWG3</accession>
<keyword evidence="2" id="KW-1185">Reference proteome</keyword>